<evidence type="ECO:0000256" key="7">
    <source>
        <dbReference type="SAM" id="Phobius"/>
    </source>
</evidence>
<comment type="catalytic activity">
    <reaction evidence="1 5">
        <text>[protein]-peptidylproline (omega=180) = [protein]-peptidylproline (omega=0)</text>
        <dbReference type="Rhea" id="RHEA:16237"/>
        <dbReference type="Rhea" id="RHEA-COMP:10747"/>
        <dbReference type="Rhea" id="RHEA-COMP:10748"/>
        <dbReference type="ChEBI" id="CHEBI:83833"/>
        <dbReference type="ChEBI" id="CHEBI:83834"/>
        <dbReference type="EC" id="5.2.1.8"/>
    </reaction>
</comment>
<dbReference type="RefSeq" id="WP_306826827.1">
    <property type="nucleotide sequence ID" value="NZ_JAUSRA010000001.1"/>
</dbReference>
<dbReference type="GO" id="GO:0003755">
    <property type="term" value="F:peptidyl-prolyl cis-trans isomerase activity"/>
    <property type="evidence" value="ECO:0007669"/>
    <property type="project" value="UniProtKB-EC"/>
</dbReference>
<evidence type="ECO:0000256" key="5">
    <source>
        <dbReference type="PROSITE-ProRule" id="PRU00277"/>
    </source>
</evidence>
<dbReference type="InterPro" id="IPR001179">
    <property type="entry name" value="PPIase_FKBP_dom"/>
</dbReference>
<comment type="caution">
    <text evidence="9">The sequence shown here is derived from an EMBL/GenBank/DDBJ whole genome shotgun (WGS) entry which is preliminary data.</text>
</comment>
<evidence type="ECO:0000256" key="1">
    <source>
        <dbReference type="ARBA" id="ARBA00000971"/>
    </source>
</evidence>
<evidence type="ECO:0000259" key="8">
    <source>
        <dbReference type="PROSITE" id="PS50059"/>
    </source>
</evidence>
<organism evidence="9 10">
    <name type="scientific">Catenuloplanes nepalensis</name>
    <dbReference type="NCBI Taxonomy" id="587533"/>
    <lineage>
        <taxon>Bacteria</taxon>
        <taxon>Bacillati</taxon>
        <taxon>Actinomycetota</taxon>
        <taxon>Actinomycetes</taxon>
        <taxon>Micromonosporales</taxon>
        <taxon>Micromonosporaceae</taxon>
        <taxon>Catenuloplanes</taxon>
    </lineage>
</organism>
<feature type="compositionally biased region" description="Pro residues" evidence="6">
    <location>
        <begin position="195"/>
        <end position="206"/>
    </location>
</feature>
<keyword evidence="3 5" id="KW-0697">Rotamase</keyword>
<dbReference type="Gene3D" id="3.10.50.40">
    <property type="match status" value="1"/>
</dbReference>
<dbReference type="SUPFAM" id="SSF54534">
    <property type="entry name" value="FKBP-like"/>
    <property type="match status" value="1"/>
</dbReference>
<evidence type="ECO:0000256" key="2">
    <source>
        <dbReference type="ARBA" id="ARBA00013194"/>
    </source>
</evidence>
<proteinExistence type="predicted"/>
<evidence type="ECO:0000256" key="6">
    <source>
        <dbReference type="SAM" id="MobiDB-lite"/>
    </source>
</evidence>
<sequence length="337" mass="34323">MSDPVGTEKSETTAPKKADVIDESADRSKDQTRSQTKAPAGGTVGAAPAGKAGDAAAPAVAADPADAANAADAADAADAKAVDVKAVDEAVDAQADADAVDEAEKAEGDDGAEGADSGKAEEARPLTKAEKRELLRIETQRARKRRAGRQAMGVAVLGLAVVAVIVGAVYFADSRSADPVAEASAAPTVPSEEPSLPPAVPFPPVPAGADPALSTKPVVEKGAGKLEAGKPKITYVIKGTGPATKEGDLITANYVGVLYGTGEEFDSSWSRQEAIEFTIGMGQLIDGWEQGLMNVPVGSRIILDLPPDLAYGDQDDGSGRPTGDLRFVVDVLNAQGQ</sequence>
<accession>A0ABT9MKF5</accession>
<feature type="domain" description="PPIase FKBP-type" evidence="8">
    <location>
        <begin position="247"/>
        <end position="335"/>
    </location>
</feature>
<dbReference type="PANTHER" id="PTHR45779">
    <property type="entry name" value="PEPTIDYLPROLYL ISOMERASE"/>
    <property type="match status" value="1"/>
</dbReference>
<dbReference type="InterPro" id="IPR044609">
    <property type="entry name" value="FKBP2/11"/>
</dbReference>
<protein>
    <recommendedName>
        <fullName evidence="2 5">peptidylprolyl isomerase</fullName>
        <ecNumber evidence="2 5">5.2.1.8</ecNumber>
    </recommendedName>
</protein>
<reference evidence="9 10" key="1">
    <citation type="submission" date="2023-07" db="EMBL/GenBank/DDBJ databases">
        <title>Sequencing the genomes of 1000 actinobacteria strains.</title>
        <authorList>
            <person name="Klenk H.-P."/>
        </authorList>
    </citation>
    <scope>NUCLEOTIDE SEQUENCE [LARGE SCALE GENOMIC DNA]</scope>
    <source>
        <strain evidence="9 10">DSM 44710</strain>
    </source>
</reference>
<feature type="region of interest" description="Disordered" evidence="6">
    <location>
        <begin position="93"/>
        <end position="132"/>
    </location>
</feature>
<evidence type="ECO:0000313" key="10">
    <source>
        <dbReference type="Proteomes" id="UP001240984"/>
    </source>
</evidence>
<feature type="region of interest" description="Disordered" evidence="6">
    <location>
        <begin position="183"/>
        <end position="214"/>
    </location>
</feature>
<dbReference type="Pfam" id="PF00254">
    <property type="entry name" value="FKBP_C"/>
    <property type="match status" value="1"/>
</dbReference>
<evidence type="ECO:0000256" key="3">
    <source>
        <dbReference type="ARBA" id="ARBA00023110"/>
    </source>
</evidence>
<keyword evidence="10" id="KW-1185">Reference proteome</keyword>
<feature type="compositionally biased region" description="Basic and acidic residues" evidence="6">
    <location>
        <begin position="1"/>
        <end position="32"/>
    </location>
</feature>
<keyword evidence="7" id="KW-0472">Membrane</keyword>
<feature type="transmembrane region" description="Helical" evidence="7">
    <location>
        <begin position="151"/>
        <end position="172"/>
    </location>
</feature>
<keyword evidence="4 5" id="KW-0413">Isomerase</keyword>
<feature type="region of interest" description="Disordered" evidence="6">
    <location>
        <begin position="1"/>
        <end position="79"/>
    </location>
</feature>
<dbReference type="PANTHER" id="PTHR45779:SF7">
    <property type="entry name" value="PEPTIDYLPROLYL ISOMERASE"/>
    <property type="match status" value="1"/>
</dbReference>
<feature type="compositionally biased region" description="Basic and acidic residues" evidence="6">
    <location>
        <begin position="116"/>
        <end position="132"/>
    </location>
</feature>
<dbReference type="PROSITE" id="PS50059">
    <property type="entry name" value="FKBP_PPIASE"/>
    <property type="match status" value="1"/>
</dbReference>
<evidence type="ECO:0000313" key="9">
    <source>
        <dbReference type="EMBL" id="MDP9791904.1"/>
    </source>
</evidence>
<name>A0ABT9MKF5_9ACTN</name>
<dbReference type="InterPro" id="IPR046357">
    <property type="entry name" value="PPIase_dom_sf"/>
</dbReference>
<keyword evidence="7" id="KW-0812">Transmembrane</keyword>
<dbReference type="EC" id="5.2.1.8" evidence="2 5"/>
<feature type="compositionally biased region" description="Low complexity" evidence="6">
    <location>
        <begin position="36"/>
        <end position="76"/>
    </location>
</feature>
<evidence type="ECO:0000256" key="4">
    <source>
        <dbReference type="ARBA" id="ARBA00023235"/>
    </source>
</evidence>
<keyword evidence="7" id="KW-1133">Transmembrane helix</keyword>
<dbReference type="EMBL" id="JAUSRA010000001">
    <property type="protein sequence ID" value="MDP9791904.1"/>
    <property type="molecule type" value="Genomic_DNA"/>
</dbReference>
<gene>
    <name evidence="9" type="ORF">J2S43_000416</name>
</gene>
<dbReference type="Proteomes" id="UP001240984">
    <property type="component" value="Unassembled WGS sequence"/>
</dbReference>